<dbReference type="AlphaFoldDB" id="A0A2Z4FNW2"/>
<reference evidence="1 2" key="1">
    <citation type="submission" date="2018-06" db="EMBL/GenBank/DDBJ databases">
        <title>Lujinxingia sediminis gen. nov. sp. nov., a new facultative anaerobic member of the class Deltaproteobacteria, and proposal of Lujinxingaceae fam. nov.</title>
        <authorList>
            <person name="Guo L.-Y."/>
            <person name="Li C.-M."/>
            <person name="Wang S."/>
            <person name="Du Z.-J."/>
        </authorList>
    </citation>
    <scope>NUCLEOTIDE SEQUENCE [LARGE SCALE GENOMIC DNA]</scope>
    <source>
        <strain evidence="1 2">FA350</strain>
    </source>
</reference>
<evidence type="ECO:0000313" key="2">
    <source>
        <dbReference type="Proteomes" id="UP000249799"/>
    </source>
</evidence>
<dbReference type="Proteomes" id="UP000249799">
    <property type="component" value="Chromosome"/>
</dbReference>
<proteinExistence type="predicted"/>
<dbReference type="KEGG" id="bsed:DN745_16035"/>
<accession>A0A2Z4FNW2</accession>
<dbReference type="Gene3D" id="3.40.50.1970">
    <property type="match status" value="1"/>
</dbReference>
<dbReference type="SMART" id="SM01001">
    <property type="entry name" value="AIRC"/>
    <property type="match status" value="1"/>
</dbReference>
<organism evidence="1 2">
    <name type="scientific">Bradymonas sediminis</name>
    <dbReference type="NCBI Taxonomy" id="1548548"/>
    <lineage>
        <taxon>Bacteria</taxon>
        <taxon>Deltaproteobacteria</taxon>
        <taxon>Bradymonadales</taxon>
        <taxon>Bradymonadaceae</taxon>
        <taxon>Bradymonas</taxon>
    </lineage>
</organism>
<dbReference type="InterPro" id="IPR000031">
    <property type="entry name" value="PurE_dom"/>
</dbReference>
<sequence length="257" mass="27710">MSEDINTLLRRFKAGEVSEDEVVQRMVREPFEKHMIGRFDQHREARTGIPEVIFGEGKDPRDVRAIFLDYMERGEQLIATRVTPELLEALSDKLDALHHYADARILCTRQPEPDHTRQTVMVISAGALDRRVAEEACVSAALLKNPVERVFDVGVAGLNRFAVELDRFDNAGIIIVCAGMDGALPSIVGGLARQPVIAVPTSVGYGASFGGVAPLLSMLNSCSPGTAVMNIDNGFGAAVLATKINQLASRAAASPKG</sequence>
<dbReference type="OrthoDB" id="9782511at2"/>
<dbReference type="EMBL" id="CP030032">
    <property type="protein sequence ID" value="AWV90741.1"/>
    <property type="molecule type" value="Genomic_DNA"/>
</dbReference>
<dbReference type="RefSeq" id="WP_111336367.1">
    <property type="nucleotide sequence ID" value="NZ_CP030032.1"/>
</dbReference>
<dbReference type="Pfam" id="PF00731">
    <property type="entry name" value="AIRC"/>
    <property type="match status" value="1"/>
</dbReference>
<dbReference type="GO" id="GO:0016787">
    <property type="term" value="F:hydrolase activity"/>
    <property type="evidence" value="ECO:0007669"/>
    <property type="project" value="InterPro"/>
</dbReference>
<evidence type="ECO:0000313" key="1">
    <source>
        <dbReference type="EMBL" id="AWV90741.1"/>
    </source>
</evidence>
<protein>
    <submittedName>
        <fullName evidence="1">Nickel pincer cofactor biosynthesis protein LarB</fullName>
    </submittedName>
</protein>
<gene>
    <name evidence="1" type="primary">larB</name>
    <name evidence="1" type="ORF">DN745_16035</name>
</gene>
<dbReference type="InterPro" id="IPR039476">
    <property type="entry name" value="P2CMN_synthase_LarB"/>
</dbReference>
<dbReference type="PANTHER" id="PTHR43064:SF1">
    <property type="entry name" value="SLL1489 PROTEIN"/>
    <property type="match status" value="1"/>
</dbReference>
<keyword evidence="2" id="KW-1185">Reference proteome</keyword>
<dbReference type="GO" id="GO:0006189">
    <property type="term" value="P:'de novo' IMP biosynthetic process"/>
    <property type="evidence" value="ECO:0007669"/>
    <property type="project" value="InterPro"/>
</dbReference>
<dbReference type="NCBIfam" id="NF033503">
    <property type="entry name" value="LarB"/>
    <property type="match status" value="1"/>
</dbReference>
<dbReference type="SUPFAM" id="SSF52255">
    <property type="entry name" value="N5-CAIR mutase (phosphoribosylaminoimidazole carboxylase, PurE)"/>
    <property type="match status" value="1"/>
</dbReference>
<dbReference type="PANTHER" id="PTHR43064">
    <property type="entry name" value="PHOSPHORIBOSYLAMINOIMIDAZOLE CARBOXYLASE-RELATED"/>
    <property type="match status" value="1"/>
</dbReference>
<name>A0A2Z4FNW2_9DELT</name>